<feature type="compositionally biased region" description="Low complexity" evidence="1">
    <location>
        <begin position="90"/>
        <end position="99"/>
    </location>
</feature>
<dbReference type="PANTHER" id="PTHR31389:SF4">
    <property type="entry name" value="LD39211P"/>
    <property type="match status" value="1"/>
</dbReference>
<feature type="compositionally biased region" description="Basic and acidic residues" evidence="1">
    <location>
        <begin position="64"/>
        <end position="84"/>
    </location>
</feature>
<proteinExistence type="predicted"/>
<accession>A0A9P6FFP9</accession>
<feature type="region of interest" description="Disordered" evidence="1">
    <location>
        <begin position="34"/>
        <end position="115"/>
    </location>
</feature>
<dbReference type="AlphaFoldDB" id="A0A9P6FFP9"/>
<sequence length="404" mass="46230">MVLRRLSSLHAVIALSVLVLFWMAWSNVRLREGNMDANKNGSTEQQYGGRYGGTLRPPPLRTGTIDRLHGHEDHDTTRTRTKKEEEEDALLLAETSSSERGSSTPGHDPELDLPYVSDRTTSPLEILTKNFTIVTAASANHFCALESFLYSMSEVLEGLERSELRPKLVVYNLGGMSYEQKKQLRHLKDNQFIDEYKDFNYAAYPAFWDINRARGEYGWKAGIIKEVADTYGGLILWLDSGNMLALDFLRYLPGYLDRFGFWSPQSSGSFRQYTHEGLPQFFGDTVEPYAQETNCNGAAIAFDASNDRISKGLLKEWYRCSSIKACIAPKGSSRANHRQDQAALTYLVKKMHFVEQCRYFPEHYGVTVHQDKVCRERIRAYKIMKGLDQETDYLEEEVEDDEEM</sequence>
<dbReference type="Proteomes" id="UP000723463">
    <property type="component" value="Unassembled WGS sequence"/>
</dbReference>
<dbReference type="EMBL" id="JAAAXW010000018">
    <property type="protein sequence ID" value="KAF9549551.1"/>
    <property type="molecule type" value="Genomic_DNA"/>
</dbReference>
<name>A0A9P6FFP9_9FUNG</name>
<protein>
    <submittedName>
        <fullName evidence="2">Uncharacterized protein</fullName>
    </submittedName>
</protein>
<evidence type="ECO:0000313" key="3">
    <source>
        <dbReference type="Proteomes" id="UP000723463"/>
    </source>
</evidence>
<organism evidence="2 3">
    <name type="scientific">Mortierella hygrophila</name>
    <dbReference type="NCBI Taxonomy" id="979708"/>
    <lineage>
        <taxon>Eukaryota</taxon>
        <taxon>Fungi</taxon>
        <taxon>Fungi incertae sedis</taxon>
        <taxon>Mucoromycota</taxon>
        <taxon>Mortierellomycotina</taxon>
        <taxon>Mortierellomycetes</taxon>
        <taxon>Mortierellales</taxon>
        <taxon>Mortierellaceae</taxon>
        <taxon>Mortierella</taxon>
    </lineage>
</organism>
<keyword evidence="3" id="KW-1185">Reference proteome</keyword>
<comment type="caution">
    <text evidence="2">The sequence shown here is derived from an EMBL/GenBank/DDBJ whole genome shotgun (WGS) entry which is preliminary data.</text>
</comment>
<feature type="compositionally biased region" description="Polar residues" evidence="1">
    <location>
        <begin position="37"/>
        <end position="46"/>
    </location>
</feature>
<evidence type="ECO:0000256" key="1">
    <source>
        <dbReference type="SAM" id="MobiDB-lite"/>
    </source>
</evidence>
<reference evidence="2" key="1">
    <citation type="journal article" date="2020" name="Fungal Divers.">
        <title>Resolving the Mortierellaceae phylogeny through synthesis of multi-gene phylogenetics and phylogenomics.</title>
        <authorList>
            <person name="Vandepol N."/>
            <person name="Liber J."/>
            <person name="Desiro A."/>
            <person name="Na H."/>
            <person name="Kennedy M."/>
            <person name="Barry K."/>
            <person name="Grigoriev I.V."/>
            <person name="Miller A.N."/>
            <person name="O'Donnell K."/>
            <person name="Stajich J.E."/>
            <person name="Bonito G."/>
        </authorList>
    </citation>
    <scope>NUCLEOTIDE SEQUENCE</scope>
    <source>
        <strain evidence="2">NRRL 2591</strain>
    </source>
</reference>
<dbReference type="PANTHER" id="PTHR31389">
    <property type="entry name" value="LD39211P"/>
    <property type="match status" value="1"/>
</dbReference>
<evidence type="ECO:0000313" key="2">
    <source>
        <dbReference type="EMBL" id="KAF9549551.1"/>
    </source>
</evidence>
<gene>
    <name evidence="2" type="ORF">EC957_003503</name>
</gene>